<protein>
    <recommendedName>
        <fullName evidence="1">Arrestin-like N-terminal domain-containing protein</fullName>
    </recommendedName>
</protein>
<dbReference type="GO" id="GO:0030674">
    <property type="term" value="F:protein-macromolecule adaptor activity"/>
    <property type="evidence" value="ECO:0007669"/>
    <property type="project" value="TreeGrafter"/>
</dbReference>
<comment type="caution">
    <text evidence="2">The sequence shown here is derived from an EMBL/GenBank/DDBJ whole genome shotgun (WGS) entry which is preliminary data.</text>
</comment>
<dbReference type="InterPro" id="IPR050357">
    <property type="entry name" value="Arrestin_domain-protein"/>
</dbReference>
<dbReference type="AlphaFoldDB" id="A0A1Y1YBX8"/>
<dbReference type="GO" id="GO:0005886">
    <property type="term" value="C:plasma membrane"/>
    <property type="evidence" value="ECO:0007669"/>
    <property type="project" value="TreeGrafter"/>
</dbReference>
<dbReference type="GO" id="GO:0005829">
    <property type="term" value="C:cytosol"/>
    <property type="evidence" value="ECO:0007669"/>
    <property type="project" value="TreeGrafter"/>
</dbReference>
<dbReference type="InParanoid" id="A0A1Y1YBX8"/>
<dbReference type="GO" id="GO:0031625">
    <property type="term" value="F:ubiquitin protein ligase binding"/>
    <property type="evidence" value="ECO:0007669"/>
    <property type="project" value="TreeGrafter"/>
</dbReference>
<dbReference type="PANTHER" id="PTHR11188:SF17">
    <property type="entry name" value="FI21816P1"/>
    <property type="match status" value="1"/>
</dbReference>
<evidence type="ECO:0000259" key="1">
    <source>
        <dbReference type="Pfam" id="PF00339"/>
    </source>
</evidence>
<dbReference type="InterPro" id="IPR014756">
    <property type="entry name" value="Ig_E-set"/>
</dbReference>
<reference evidence="2 3" key="1">
    <citation type="submission" date="2016-07" db="EMBL/GenBank/DDBJ databases">
        <title>Pervasive Adenine N6-methylation of Active Genes in Fungi.</title>
        <authorList>
            <consortium name="DOE Joint Genome Institute"/>
            <person name="Mondo S.J."/>
            <person name="Dannebaum R.O."/>
            <person name="Kuo R.C."/>
            <person name="Labutti K."/>
            <person name="Haridas S."/>
            <person name="Kuo A."/>
            <person name="Salamov A."/>
            <person name="Ahrendt S.R."/>
            <person name="Lipzen A."/>
            <person name="Sullivan W."/>
            <person name="Andreopoulos W.B."/>
            <person name="Clum A."/>
            <person name="Lindquist E."/>
            <person name="Daum C."/>
            <person name="Ramamoorthy G.K."/>
            <person name="Gryganskyi A."/>
            <person name="Culley D."/>
            <person name="Magnuson J.K."/>
            <person name="James T.Y."/>
            <person name="O'Malley M.A."/>
            <person name="Stajich J.E."/>
            <person name="Spatafora J.W."/>
            <person name="Visel A."/>
            <person name="Grigoriev I.V."/>
        </authorList>
    </citation>
    <scope>NUCLEOTIDE SEQUENCE [LARGE SCALE GENOMIC DNA]</scope>
    <source>
        <strain evidence="2 3">CBS 931.73</strain>
    </source>
</reference>
<dbReference type="GO" id="GO:0070086">
    <property type="term" value="P:ubiquitin-dependent endocytosis"/>
    <property type="evidence" value="ECO:0007669"/>
    <property type="project" value="TreeGrafter"/>
</dbReference>
<dbReference type="EMBL" id="MCFE01000174">
    <property type="protein sequence ID" value="ORX95488.1"/>
    <property type="molecule type" value="Genomic_DNA"/>
</dbReference>
<sequence>MWYNNSISLQLQSDSIVLHGANDSAPGQMLRGSVHLDIQCRTKISSITVVFKGVASNQHLKPNHDIFYHKEVEFLRTIEVAKDFSPGHYIYHFEIPFPGDLPETTGSSLASVRYKISAVAKRNGLAKNLKDTREVKVLRLTLPTTEIEESQSLLRFGELESELAFCIFSPSVVYSPDNEIPIQIGVDSFKTDLKASEIKATIYEVARSPTQNGKPKTKRTKIRETSSKWNTKSCGKMWIQPIVLPANKDTEKVLSDRDNDYVSVHHELNISILLVKGDTIRKRIVIRTSLQFVDAEALEAVRSLPCYEQSMETPPCY</sequence>
<dbReference type="Pfam" id="PF00339">
    <property type="entry name" value="Arrestin_N"/>
    <property type="match status" value="1"/>
</dbReference>
<accession>A0A1Y1YBX8</accession>
<dbReference type="Gene3D" id="2.60.40.640">
    <property type="match status" value="1"/>
</dbReference>
<proteinExistence type="predicted"/>
<dbReference type="InterPro" id="IPR014752">
    <property type="entry name" value="Arrestin-like_C"/>
</dbReference>
<organism evidence="2 3">
    <name type="scientific">Basidiobolus meristosporus CBS 931.73</name>
    <dbReference type="NCBI Taxonomy" id="1314790"/>
    <lineage>
        <taxon>Eukaryota</taxon>
        <taxon>Fungi</taxon>
        <taxon>Fungi incertae sedis</taxon>
        <taxon>Zoopagomycota</taxon>
        <taxon>Entomophthoromycotina</taxon>
        <taxon>Basidiobolomycetes</taxon>
        <taxon>Basidiobolales</taxon>
        <taxon>Basidiobolaceae</taxon>
        <taxon>Basidiobolus</taxon>
    </lineage>
</organism>
<dbReference type="PANTHER" id="PTHR11188">
    <property type="entry name" value="ARRESTIN DOMAIN CONTAINING PROTEIN"/>
    <property type="match status" value="1"/>
</dbReference>
<gene>
    <name evidence="2" type="ORF">K493DRAFT_301445</name>
</gene>
<evidence type="ECO:0000313" key="3">
    <source>
        <dbReference type="Proteomes" id="UP000193498"/>
    </source>
</evidence>
<dbReference type="STRING" id="1314790.A0A1Y1YBX8"/>
<dbReference type="OrthoDB" id="2238745at2759"/>
<dbReference type="SUPFAM" id="SSF81296">
    <property type="entry name" value="E set domains"/>
    <property type="match status" value="1"/>
</dbReference>
<evidence type="ECO:0000313" key="2">
    <source>
        <dbReference type="EMBL" id="ORX95488.1"/>
    </source>
</evidence>
<feature type="domain" description="Arrestin-like N-terminal" evidence="1">
    <location>
        <begin position="26"/>
        <end position="139"/>
    </location>
</feature>
<dbReference type="InterPro" id="IPR011021">
    <property type="entry name" value="Arrestin-like_N"/>
</dbReference>
<keyword evidence="3" id="KW-1185">Reference proteome</keyword>
<name>A0A1Y1YBX8_9FUNG</name>
<dbReference type="Proteomes" id="UP000193498">
    <property type="component" value="Unassembled WGS sequence"/>
</dbReference>